<accession>A0A8R1YP60</accession>
<keyword evidence="2" id="KW-1185">Reference proteome</keyword>
<sequence>MPFGPINTTRMEMTEKGMRVKRRMEEIQDDRELPMGRYEQEEKDWIEEELKEEKEKKMEEEYTLDGDILLPLPIIEIYWNN</sequence>
<evidence type="ECO:0000313" key="2">
    <source>
        <dbReference type="Proteomes" id="UP000005239"/>
    </source>
</evidence>
<reference evidence="2" key="1">
    <citation type="journal article" date="2008" name="Nat. Genet.">
        <title>The Pristionchus pacificus genome provides a unique perspective on nematode lifestyle and parasitism.</title>
        <authorList>
            <person name="Dieterich C."/>
            <person name="Clifton S.W."/>
            <person name="Schuster L.N."/>
            <person name="Chinwalla A."/>
            <person name="Delehaunty K."/>
            <person name="Dinkelacker I."/>
            <person name="Fulton L."/>
            <person name="Fulton R."/>
            <person name="Godfrey J."/>
            <person name="Minx P."/>
            <person name="Mitreva M."/>
            <person name="Roeseler W."/>
            <person name="Tian H."/>
            <person name="Witte H."/>
            <person name="Yang S.P."/>
            <person name="Wilson R.K."/>
            <person name="Sommer R.J."/>
        </authorList>
    </citation>
    <scope>NUCLEOTIDE SEQUENCE [LARGE SCALE GENOMIC DNA]</scope>
    <source>
        <strain evidence="2">PS312</strain>
    </source>
</reference>
<dbReference type="AlphaFoldDB" id="A0A2A6B8F4"/>
<organism evidence="1 2">
    <name type="scientific">Pristionchus pacificus</name>
    <name type="common">Parasitic nematode worm</name>
    <dbReference type="NCBI Taxonomy" id="54126"/>
    <lineage>
        <taxon>Eukaryota</taxon>
        <taxon>Metazoa</taxon>
        <taxon>Ecdysozoa</taxon>
        <taxon>Nematoda</taxon>
        <taxon>Chromadorea</taxon>
        <taxon>Rhabditida</taxon>
        <taxon>Rhabditina</taxon>
        <taxon>Diplogasteromorpha</taxon>
        <taxon>Diplogasteroidea</taxon>
        <taxon>Neodiplogasteridae</taxon>
        <taxon>Pristionchus</taxon>
    </lineage>
</organism>
<name>A0A2A6B8F4_PRIPA</name>
<dbReference type="EnsemblMetazoa" id="PPA31581.1">
    <property type="protein sequence ID" value="PPA31581.1"/>
    <property type="gene ID" value="WBGene00204446"/>
</dbReference>
<evidence type="ECO:0000313" key="1">
    <source>
        <dbReference type="EnsemblMetazoa" id="PPA31581.1"/>
    </source>
</evidence>
<reference evidence="1" key="2">
    <citation type="submission" date="2022-06" db="UniProtKB">
        <authorList>
            <consortium name="EnsemblMetazoa"/>
        </authorList>
    </citation>
    <scope>IDENTIFICATION</scope>
    <source>
        <strain evidence="1">PS312</strain>
    </source>
</reference>
<protein>
    <submittedName>
        <fullName evidence="1">Uncharacterized protein</fullName>
    </submittedName>
</protein>
<gene>
    <name evidence="1" type="primary">WBGene00204446</name>
</gene>
<accession>A0A2A6B8F4</accession>
<dbReference type="Proteomes" id="UP000005239">
    <property type="component" value="Unassembled WGS sequence"/>
</dbReference>
<proteinExistence type="predicted"/>